<evidence type="ECO:0000256" key="3">
    <source>
        <dbReference type="ARBA" id="ARBA00022840"/>
    </source>
</evidence>
<evidence type="ECO:0000259" key="4">
    <source>
        <dbReference type="PROSITE" id="PS50011"/>
    </source>
</evidence>
<organism evidence="5 6">
    <name type="scientific">Schizopora paradoxa</name>
    <dbReference type="NCBI Taxonomy" id="27342"/>
    <lineage>
        <taxon>Eukaryota</taxon>
        <taxon>Fungi</taxon>
        <taxon>Dikarya</taxon>
        <taxon>Basidiomycota</taxon>
        <taxon>Agaricomycotina</taxon>
        <taxon>Agaricomycetes</taxon>
        <taxon>Hymenochaetales</taxon>
        <taxon>Schizoporaceae</taxon>
        <taxon>Schizopora</taxon>
    </lineage>
</organism>
<accession>A0A0H2S046</accession>
<dbReference type="Gene3D" id="1.10.510.10">
    <property type="entry name" value="Transferase(Phosphotransferase) domain 1"/>
    <property type="match status" value="1"/>
</dbReference>
<dbReference type="EMBL" id="KQ085901">
    <property type="protein sequence ID" value="KLO17715.1"/>
    <property type="molecule type" value="Genomic_DNA"/>
</dbReference>
<dbReference type="GO" id="GO:0004713">
    <property type="term" value="F:protein tyrosine kinase activity"/>
    <property type="evidence" value="ECO:0007669"/>
    <property type="project" value="InterPro"/>
</dbReference>
<protein>
    <submittedName>
        <fullName evidence="5">Kinase-like protein</fullName>
    </submittedName>
</protein>
<dbReference type="InterPro" id="IPR020635">
    <property type="entry name" value="Tyr_kinase_cat_dom"/>
</dbReference>
<dbReference type="AlphaFoldDB" id="A0A0H2S046"/>
<dbReference type="STRING" id="27342.A0A0H2S046"/>
<evidence type="ECO:0000313" key="6">
    <source>
        <dbReference type="Proteomes" id="UP000053477"/>
    </source>
</evidence>
<evidence type="ECO:0000256" key="2">
    <source>
        <dbReference type="ARBA" id="ARBA00022741"/>
    </source>
</evidence>
<reference evidence="5 6" key="1">
    <citation type="submission" date="2015-04" db="EMBL/GenBank/DDBJ databases">
        <title>Complete genome sequence of Schizopora paradoxa KUC8140, a cosmopolitan wood degrader in East Asia.</title>
        <authorList>
            <consortium name="DOE Joint Genome Institute"/>
            <person name="Min B."/>
            <person name="Park H."/>
            <person name="Jang Y."/>
            <person name="Kim J.-J."/>
            <person name="Kim K.H."/>
            <person name="Pangilinan J."/>
            <person name="Lipzen A."/>
            <person name="Riley R."/>
            <person name="Grigoriev I.V."/>
            <person name="Spatafora J.W."/>
            <person name="Choi I.-G."/>
        </authorList>
    </citation>
    <scope>NUCLEOTIDE SEQUENCE [LARGE SCALE GENOMIC DNA]</scope>
    <source>
        <strain evidence="5 6">KUC8140</strain>
    </source>
</reference>
<dbReference type="SUPFAM" id="SSF56112">
    <property type="entry name" value="Protein kinase-like (PK-like)"/>
    <property type="match status" value="1"/>
</dbReference>
<dbReference type="InterPro" id="IPR000719">
    <property type="entry name" value="Prot_kinase_dom"/>
</dbReference>
<dbReference type="PROSITE" id="PS50011">
    <property type="entry name" value="PROTEIN_KINASE_DOM"/>
    <property type="match status" value="1"/>
</dbReference>
<dbReference type="InterPro" id="IPR011009">
    <property type="entry name" value="Kinase-like_dom_sf"/>
</dbReference>
<dbReference type="PANTHER" id="PTHR45832:SF22">
    <property type="entry name" value="SERINE_THREONINE-PROTEIN KINASE SAMKA-RELATED"/>
    <property type="match status" value="1"/>
</dbReference>
<name>A0A0H2S046_9AGAM</name>
<dbReference type="SMART" id="SM00220">
    <property type="entry name" value="S_TKc"/>
    <property type="match status" value="1"/>
</dbReference>
<dbReference type="PANTHER" id="PTHR45832">
    <property type="entry name" value="SERINE/THREONINE-PROTEIN KINASE SAMKA-RELATED-RELATED"/>
    <property type="match status" value="1"/>
</dbReference>
<keyword evidence="6" id="KW-1185">Reference proteome</keyword>
<dbReference type="GO" id="GO:0005524">
    <property type="term" value="F:ATP binding"/>
    <property type="evidence" value="ECO:0007669"/>
    <property type="project" value="UniProtKB-KW"/>
</dbReference>
<comment type="similarity">
    <text evidence="1">Belongs to the protein kinase superfamily. STE Ser/Thr protein kinase family. STE20 subfamily.</text>
</comment>
<dbReference type="Pfam" id="PF00069">
    <property type="entry name" value="Pkinase"/>
    <property type="match status" value="1"/>
</dbReference>
<dbReference type="InParanoid" id="A0A0H2S046"/>
<keyword evidence="2" id="KW-0547">Nucleotide-binding</keyword>
<dbReference type="SMART" id="SM00219">
    <property type="entry name" value="TyrKc"/>
    <property type="match status" value="1"/>
</dbReference>
<dbReference type="InterPro" id="IPR051931">
    <property type="entry name" value="PAK3-like"/>
</dbReference>
<gene>
    <name evidence="5" type="ORF">SCHPADRAFT_820880</name>
</gene>
<evidence type="ECO:0000313" key="5">
    <source>
        <dbReference type="EMBL" id="KLO17715.1"/>
    </source>
</evidence>
<dbReference type="Proteomes" id="UP000053477">
    <property type="component" value="Unassembled WGS sequence"/>
</dbReference>
<evidence type="ECO:0000256" key="1">
    <source>
        <dbReference type="ARBA" id="ARBA00008874"/>
    </source>
</evidence>
<keyword evidence="5" id="KW-0808">Transferase</keyword>
<feature type="domain" description="Protein kinase" evidence="4">
    <location>
        <begin position="29"/>
        <end position="295"/>
    </location>
</feature>
<dbReference type="OrthoDB" id="248923at2759"/>
<sequence length="331" mass="36840">MARYRGWVSEVLTPLEDFIDHHVDPRELYADLQEIAEGDSGSVFSAHVVGSVNSGSKDIKRENGSKVVAIKSIPLVPGGSQKLIDLKEEFSLMSRIRHENILSMDGMYVDLSEDCLWIKMELMERSLADMLQLSEEGFMLPEGVIAQFTKDTLHALAYLASIGIAHRDVRSDNLLVNPAGVIKLADFSHAVQWTSKSGAMKQGAVGVVYWQAPEMRHGPYDASKVDVWSLGATCWEMAETDPPFMDEDPRRVPDVWPPLSQPEKYSQSFHEFLSLCSSQPSVRPSANDLLTTSFIQGGCGRPFVQKVLADCKDIEDRIHRRQSVDSQGTIS</sequence>
<keyword evidence="3" id="KW-0067">ATP-binding</keyword>
<proteinExistence type="inferred from homology"/>
<keyword evidence="5" id="KW-0418">Kinase</keyword>